<dbReference type="Pfam" id="PF17390">
    <property type="entry name" value="Bac_rhamnosid_C"/>
    <property type="match status" value="1"/>
</dbReference>
<protein>
    <submittedName>
        <fullName evidence="5">Alpha-L-rhamnosidase C-terminal domain-containing protein</fullName>
    </submittedName>
</protein>
<dbReference type="InterPro" id="IPR008928">
    <property type="entry name" value="6-hairpin_glycosidase_sf"/>
</dbReference>
<dbReference type="InterPro" id="IPR035398">
    <property type="entry name" value="Bac_rhamnosid_C"/>
</dbReference>
<feature type="domain" description="Alpha-L-rhamnosidase C-terminal" evidence="4">
    <location>
        <begin position="770"/>
        <end position="835"/>
    </location>
</feature>
<evidence type="ECO:0000259" key="4">
    <source>
        <dbReference type="Pfam" id="PF17390"/>
    </source>
</evidence>
<evidence type="ECO:0000259" key="3">
    <source>
        <dbReference type="Pfam" id="PF17389"/>
    </source>
</evidence>
<feature type="chain" id="PRO_5044259501" evidence="2">
    <location>
        <begin position="38"/>
        <end position="1021"/>
    </location>
</feature>
<accession>A0AB39MDB3</accession>
<feature type="region of interest" description="Disordered" evidence="1">
    <location>
        <begin position="142"/>
        <end position="173"/>
    </location>
</feature>
<dbReference type="Gene3D" id="1.50.10.10">
    <property type="match status" value="1"/>
</dbReference>
<dbReference type="InterPro" id="IPR012341">
    <property type="entry name" value="6hp_glycosidase-like_sf"/>
</dbReference>
<dbReference type="GO" id="GO:0005975">
    <property type="term" value="P:carbohydrate metabolic process"/>
    <property type="evidence" value="ECO:0007669"/>
    <property type="project" value="InterPro"/>
</dbReference>
<dbReference type="PANTHER" id="PTHR34987">
    <property type="entry name" value="C, PUTATIVE (AFU_ORTHOLOGUE AFUA_3G02880)-RELATED"/>
    <property type="match status" value="1"/>
</dbReference>
<reference evidence="5" key="1">
    <citation type="submission" date="2024-07" db="EMBL/GenBank/DDBJ databases">
        <authorList>
            <person name="Yu S.T."/>
        </authorList>
    </citation>
    <scope>NUCLEOTIDE SEQUENCE</scope>
    <source>
        <strain evidence="5">R08</strain>
    </source>
</reference>
<dbReference type="EMBL" id="CP163431">
    <property type="protein sequence ID" value="XDQ04138.1"/>
    <property type="molecule type" value="Genomic_DNA"/>
</dbReference>
<keyword evidence="2" id="KW-0732">Signal</keyword>
<dbReference type="Pfam" id="PF17389">
    <property type="entry name" value="Bac_rhamnosid6H"/>
    <property type="match status" value="1"/>
</dbReference>
<evidence type="ECO:0000256" key="2">
    <source>
        <dbReference type="SAM" id="SignalP"/>
    </source>
</evidence>
<dbReference type="RefSeq" id="WP_369189820.1">
    <property type="nucleotide sequence ID" value="NZ_CP163431.1"/>
</dbReference>
<dbReference type="InterPro" id="IPR006311">
    <property type="entry name" value="TAT_signal"/>
</dbReference>
<proteinExistence type="predicted"/>
<dbReference type="PANTHER" id="PTHR34987:SF4">
    <property type="entry name" value="ALPHA-L-RHAMNOSIDASE C-TERMINAL DOMAIN-CONTAINING PROTEIN"/>
    <property type="match status" value="1"/>
</dbReference>
<name>A0AB39MDB3_9ACTN</name>
<sequence length="1021" mass="104399">MAADRRTVPRRRRNRILVALAGAAALLLWCLPQAAQAAPAAASATPWPSAPDWQSYVQAPSGATVCPTAVTSTSGSVSGAANLVCGGSGGATLTLAAGGTAPTVVLDYGKDVGGLPYFTVSAESGSPQLKAGYSESARYVSASGDGGTPWGEGDPARSDTYTVTGPGTITNRSVQGGERYEEITLTSPGTLTLSAAGIQYIADRTTADGYQGYFVSSSDQLNKIWYEGAYTAQLDSAAAGSLPGSWRVGGGVLDAYGSAPPNVGLLNQGGAWGDYTTTFDTNLVSNQAGWVVRGQDADNGYVFILNAHDDTGGTPDTLQELDLHDGTYTSVGSTPLPAPLTSGSWHTVTTTVSGTNITVSLDNARLVSLSSASFPAGATAYPTGTVGFREYTGEEAYFRNLKVVNSSGTTLYSDALGTASALSAFAVPGVNPVASILDGAKRDRAIWSGDLNVEGPTVYDSTGRTEYLKGALQLLGSHRLSSGFVTGALPPQDALHTGAAIPGTTGTYSATYSMYWVLALESYYLYTGDTAFVQQEWPVAQAELAWNATQVDSRGLFVTDASDGADWDFYDSVKTGAVTEYNLIYYKALLDGAQLATAAGQSTLAATYTQRAANLKAAINTYLFNSASGLYRISDTKTTGVPQDANALAVLYGVAPAASDASILAAMRTSLWTTSYGPVPFSPDAGYSSVISPFAGGYELQARLATGDTAGAEALLGTLWGHMATPGTDFTGTMWENIATDGSPGLGTTTSLAHGWSTTPTSALSGYVLGAQPVTAGYATWSVEPHPGDLAWAEGRVPTPHGALAVSWAGESGIGQFGMQVTAPSGASGTIAVPTYGVADPVVSVGGHVVWSGGTFTAVDGIGGAHADANHVYLTGVRPGTYVVAANPGGAAAPAGYTSCAQEDGTCSFSGTRSVAFGANGIYAYRTLTDGTPCTSTALVDLDYGVVKSCYTGPVTTGPAGSTLCATENGMCPFTGTRTVAYGAGSTFVRKSLTSGTPCTNTVFTDPLQGTAKACYLLPTG</sequence>
<dbReference type="AlphaFoldDB" id="A0AB39MDB3"/>
<dbReference type="InterPro" id="IPR035396">
    <property type="entry name" value="Bac_rhamnosid6H"/>
</dbReference>
<dbReference type="Gene3D" id="2.60.420.10">
    <property type="entry name" value="Maltose phosphorylase, domain 3"/>
    <property type="match status" value="1"/>
</dbReference>
<feature type="domain" description="Alpha-L-rhamnosidase six-hairpin glycosidase" evidence="3">
    <location>
        <begin position="437"/>
        <end position="664"/>
    </location>
</feature>
<dbReference type="SUPFAM" id="SSF48208">
    <property type="entry name" value="Six-hairpin glycosidases"/>
    <property type="match status" value="1"/>
</dbReference>
<dbReference type="PROSITE" id="PS51318">
    <property type="entry name" value="TAT"/>
    <property type="match status" value="1"/>
</dbReference>
<gene>
    <name evidence="5" type="ORF">AB5J58_30035</name>
</gene>
<feature type="compositionally biased region" description="Polar residues" evidence="1">
    <location>
        <begin position="159"/>
        <end position="173"/>
    </location>
</feature>
<evidence type="ECO:0000313" key="5">
    <source>
        <dbReference type="EMBL" id="XDQ04138.1"/>
    </source>
</evidence>
<dbReference type="Gene3D" id="2.60.120.560">
    <property type="entry name" value="Exo-inulinase, domain 1"/>
    <property type="match status" value="1"/>
</dbReference>
<organism evidence="5">
    <name type="scientific">Streptomyces sp. R08</name>
    <dbReference type="NCBI Taxonomy" id="3238624"/>
    <lineage>
        <taxon>Bacteria</taxon>
        <taxon>Bacillati</taxon>
        <taxon>Actinomycetota</taxon>
        <taxon>Actinomycetes</taxon>
        <taxon>Kitasatosporales</taxon>
        <taxon>Streptomycetaceae</taxon>
        <taxon>Streptomyces</taxon>
    </lineage>
</organism>
<feature type="signal peptide" evidence="2">
    <location>
        <begin position="1"/>
        <end position="37"/>
    </location>
</feature>
<evidence type="ECO:0000256" key="1">
    <source>
        <dbReference type="SAM" id="MobiDB-lite"/>
    </source>
</evidence>